<dbReference type="GO" id="GO:0140078">
    <property type="term" value="F:class I DNA-(apurinic or apyrimidinic site) endonuclease activity"/>
    <property type="evidence" value="ECO:0007669"/>
    <property type="project" value="UniProtKB-EC"/>
</dbReference>
<dbReference type="CDD" id="cd08970">
    <property type="entry name" value="AcNei1_N"/>
    <property type="match status" value="1"/>
</dbReference>
<dbReference type="InterPro" id="IPR010979">
    <property type="entry name" value="Ribosomal_uS13-like_H2TH"/>
</dbReference>
<dbReference type="EMBL" id="QWLM01000033">
    <property type="protein sequence ID" value="RHW42435.1"/>
    <property type="molecule type" value="Genomic_DNA"/>
</dbReference>
<keyword evidence="7" id="KW-0378">Hydrolase</keyword>
<dbReference type="Gene3D" id="3.20.190.10">
    <property type="entry name" value="MutM-like, N-terminal"/>
    <property type="match status" value="1"/>
</dbReference>
<dbReference type="Pfam" id="PF06831">
    <property type="entry name" value="H2TH"/>
    <property type="match status" value="1"/>
</dbReference>
<dbReference type="Proteomes" id="UP000285376">
    <property type="component" value="Unassembled WGS sequence"/>
</dbReference>
<dbReference type="PANTHER" id="PTHR42697">
    <property type="entry name" value="ENDONUCLEASE 8"/>
    <property type="match status" value="1"/>
</dbReference>
<evidence type="ECO:0000256" key="7">
    <source>
        <dbReference type="ARBA" id="ARBA00022801"/>
    </source>
</evidence>
<dbReference type="PANTHER" id="PTHR42697:SF3">
    <property type="entry name" value="ENDONUCLEASE 8 1"/>
    <property type="match status" value="1"/>
</dbReference>
<dbReference type="InterPro" id="IPR015887">
    <property type="entry name" value="DNA_glyclase_Znf_dom_DNA_BS"/>
</dbReference>
<dbReference type="InterPro" id="IPR012319">
    <property type="entry name" value="FPG_cat"/>
</dbReference>
<evidence type="ECO:0000259" key="16">
    <source>
        <dbReference type="PROSITE" id="PS51066"/>
    </source>
</evidence>
<dbReference type="GO" id="GO:0008534">
    <property type="term" value="F:oxidized purine nucleobase lesion DNA N-glycosylase activity"/>
    <property type="evidence" value="ECO:0007669"/>
    <property type="project" value="UniProtKB-ARBA"/>
</dbReference>
<dbReference type="SUPFAM" id="SSF81624">
    <property type="entry name" value="N-terminal domain of MutM-like DNA repair proteins"/>
    <property type="match status" value="1"/>
</dbReference>
<dbReference type="PROSITE" id="PS51068">
    <property type="entry name" value="FPG_CAT"/>
    <property type="match status" value="1"/>
</dbReference>
<dbReference type="FunFam" id="1.10.8.50:FF:000003">
    <property type="entry name" value="Formamidopyrimidine-DNA glycosylase"/>
    <property type="match status" value="1"/>
</dbReference>
<protein>
    <recommendedName>
        <fullName evidence="3">DNA-(apurinic or apyrimidinic site) lyase</fullName>
        <ecNumber evidence="3">4.2.99.18</ecNumber>
    </recommendedName>
</protein>
<dbReference type="GO" id="GO:0006284">
    <property type="term" value="P:base-excision repair"/>
    <property type="evidence" value="ECO:0007669"/>
    <property type="project" value="InterPro"/>
</dbReference>
<evidence type="ECO:0000256" key="6">
    <source>
        <dbReference type="ARBA" id="ARBA00022771"/>
    </source>
</evidence>
<accession>A0A417YXU3</accession>
<keyword evidence="12" id="KW-0511">Multifunctional enzyme</keyword>
<dbReference type="EC" id="4.2.99.18" evidence="3"/>
<dbReference type="InterPro" id="IPR000214">
    <property type="entry name" value="Znf_DNA_glyclase/AP_lyase"/>
</dbReference>
<proteinExistence type="inferred from homology"/>
<keyword evidence="8" id="KW-0862">Zinc</keyword>
<evidence type="ECO:0000256" key="5">
    <source>
        <dbReference type="ARBA" id="ARBA00022763"/>
    </source>
</evidence>
<keyword evidence="9" id="KW-0238">DNA-binding</keyword>
<dbReference type="SMART" id="SM00898">
    <property type="entry name" value="Fapy_DNA_glyco"/>
    <property type="match status" value="1"/>
</dbReference>
<evidence type="ECO:0000256" key="1">
    <source>
        <dbReference type="ARBA" id="ARBA00001947"/>
    </source>
</evidence>
<gene>
    <name evidence="18" type="ORF">D1832_14850</name>
</gene>
<dbReference type="GO" id="GO:0006979">
    <property type="term" value="P:response to oxidative stress"/>
    <property type="evidence" value="ECO:0007669"/>
    <property type="project" value="UniProtKB-ARBA"/>
</dbReference>
<keyword evidence="4" id="KW-0479">Metal-binding</keyword>
<keyword evidence="6 15" id="KW-0863">Zinc-finger</keyword>
<keyword evidence="11" id="KW-0456">Lyase</keyword>
<keyword evidence="10" id="KW-0234">DNA repair</keyword>
<keyword evidence="5" id="KW-0227">DNA damage</keyword>
<dbReference type="AlphaFoldDB" id="A0A417YXU3"/>
<comment type="catalytic activity">
    <reaction evidence="14">
        <text>2'-deoxyribonucleotide-(2'-deoxyribose 5'-phosphate)-2'-deoxyribonucleotide-DNA = a 3'-end 2'-deoxyribonucleotide-(2,3-dehydro-2,3-deoxyribose 5'-phosphate)-DNA + a 5'-end 5'-phospho-2'-deoxyribonucleoside-DNA + H(+)</text>
        <dbReference type="Rhea" id="RHEA:66592"/>
        <dbReference type="Rhea" id="RHEA-COMP:13180"/>
        <dbReference type="Rhea" id="RHEA-COMP:16897"/>
        <dbReference type="Rhea" id="RHEA-COMP:17067"/>
        <dbReference type="ChEBI" id="CHEBI:15378"/>
        <dbReference type="ChEBI" id="CHEBI:136412"/>
        <dbReference type="ChEBI" id="CHEBI:157695"/>
        <dbReference type="ChEBI" id="CHEBI:167181"/>
        <dbReference type="EC" id="4.2.99.18"/>
    </reaction>
</comment>
<evidence type="ECO:0000256" key="15">
    <source>
        <dbReference type="PROSITE-ProRule" id="PRU00391"/>
    </source>
</evidence>
<evidence type="ECO:0000313" key="19">
    <source>
        <dbReference type="Proteomes" id="UP000285376"/>
    </source>
</evidence>
<organism evidence="18 19">
    <name type="scientific">Dermacoccus abyssi</name>
    <dbReference type="NCBI Taxonomy" id="322596"/>
    <lineage>
        <taxon>Bacteria</taxon>
        <taxon>Bacillati</taxon>
        <taxon>Actinomycetota</taxon>
        <taxon>Actinomycetes</taxon>
        <taxon>Micrococcales</taxon>
        <taxon>Dermacoccaceae</taxon>
        <taxon>Dermacoccus</taxon>
    </lineage>
</organism>
<evidence type="ECO:0000259" key="17">
    <source>
        <dbReference type="PROSITE" id="PS51068"/>
    </source>
</evidence>
<feature type="domain" description="FPG-type" evidence="16">
    <location>
        <begin position="246"/>
        <end position="280"/>
    </location>
</feature>
<comment type="caution">
    <text evidence="18">The sequence shown here is derived from an EMBL/GenBank/DDBJ whole genome shotgun (WGS) entry which is preliminary data.</text>
</comment>
<dbReference type="PROSITE" id="PS01242">
    <property type="entry name" value="ZF_FPG_1"/>
    <property type="match status" value="1"/>
</dbReference>
<evidence type="ECO:0000256" key="13">
    <source>
        <dbReference type="ARBA" id="ARBA00023295"/>
    </source>
</evidence>
<evidence type="ECO:0000256" key="2">
    <source>
        <dbReference type="ARBA" id="ARBA00009409"/>
    </source>
</evidence>
<keyword evidence="13" id="KW-0326">Glycosidase</keyword>
<dbReference type="InterPro" id="IPR010663">
    <property type="entry name" value="Znf_FPG/IleRS"/>
</dbReference>
<dbReference type="SUPFAM" id="SSF57716">
    <property type="entry name" value="Glucocorticoid receptor-like (DNA-binding domain)"/>
    <property type="match status" value="1"/>
</dbReference>
<dbReference type="Pfam" id="PF06827">
    <property type="entry name" value="zf-FPG_IleRS"/>
    <property type="match status" value="1"/>
</dbReference>
<dbReference type="GO" id="GO:0000703">
    <property type="term" value="F:oxidized pyrimidine nucleobase lesion DNA N-glycosylase activity"/>
    <property type="evidence" value="ECO:0007669"/>
    <property type="project" value="TreeGrafter"/>
</dbReference>
<dbReference type="GO" id="GO:0003684">
    <property type="term" value="F:damaged DNA binding"/>
    <property type="evidence" value="ECO:0007669"/>
    <property type="project" value="InterPro"/>
</dbReference>
<dbReference type="SMART" id="SM01232">
    <property type="entry name" value="H2TH"/>
    <property type="match status" value="1"/>
</dbReference>
<dbReference type="InterPro" id="IPR015886">
    <property type="entry name" value="H2TH_FPG"/>
</dbReference>
<comment type="similarity">
    <text evidence="2">Belongs to the FPG family.</text>
</comment>
<dbReference type="GO" id="GO:0003690">
    <property type="term" value="F:double-stranded DNA binding"/>
    <property type="evidence" value="ECO:0007669"/>
    <property type="project" value="UniProtKB-ARBA"/>
</dbReference>
<evidence type="ECO:0000256" key="10">
    <source>
        <dbReference type="ARBA" id="ARBA00023204"/>
    </source>
</evidence>
<feature type="domain" description="Formamidopyrimidine-DNA glycosylase catalytic" evidence="17">
    <location>
        <begin position="2"/>
        <end position="90"/>
    </location>
</feature>
<evidence type="ECO:0000256" key="4">
    <source>
        <dbReference type="ARBA" id="ARBA00022723"/>
    </source>
</evidence>
<dbReference type="InterPro" id="IPR035937">
    <property type="entry name" value="FPG_N"/>
</dbReference>
<reference evidence="18 19" key="1">
    <citation type="submission" date="2018-08" db="EMBL/GenBank/DDBJ databases">
        <title>Whole genome sequence analysis of Dermacoccus abyssi bacteria isolated from Deep Mariana trench Micromonospora spp reveals genes involved in the environmental adaptation and production of secondary metabolites.</title>
        <authorList>
            <person name="Abdel-Mageed W.M."/>
            <person name="Lehri B."/>
            <person name="Nouioui I."/>
            <person name="Goodfellow I."/>
            <person name="Jaspars M."/>
            <person name="Karlyshev A."/>
        </authorList>
    </citation>
    <scope>NUCLEOTIDE SEQUENCE [LARGE SCALE GENOMIC DNA]</scope>
    <source>
        <strain evidence="18 19">MT1.1</strain>
    </source>
</reference>
<comment type="cofactor">
    <cofactor evidence="1">
        <name>Zn(2+)</name>
        <dbReference type="ChEBI" id="CHEBI:29105"/>
    </cofactor>
</comment>
<evidence type="ECO:0000256" key="11">
    <source>
        <dbReference type="ARBA" id="ARBA00023239"/>
    </source>
</evidence>
<evidence type="ECO:0000256" key="3">
    <source>
        <dbReference type="ARBA" id="ARBA00012720"/>
    </source>
</evidence>
<dbReference type="SUPFAM" id="SSF46946">
    <property type="entry name" value="S13-like H2TH domain"/>
    <property type="match status" value="1"/>
</dbReference>
<evidence type="ECO:0000256" key="9">
    <source>
        <dbReference type="ARBA" id="ARBA00023125"/>
    </source>
</evidence>
<dbReference type="RefSeq" id="WP_118915150.1">
    <property type="nucleotide sequence ID" value="NZ_CBCRVH010000009.1"/>
</dbReference>
<evidence type="ECO:0000256" key="12">
    <source>
        <dbReference type="ARBA" id="ARBA00023268"/>
    </source>
</evidence>
<evidence type="ECO:0000256" key="14">
    <source>
        <dbReference type="ARBA" id="ARBA00044632"/>
    </source>
</evidence>
<dbReference type="Gene3D" id="1.10.8.50">
    <property type="match status" value="1"/>
</dbReference>
<evidence type="ECO:0000256" key="8">
    <source>
        <dbReference type="ARBA" id="ARBA00022833"/>
    </source>
</evidence>
<dbReference type="PROSITE" id="PS51066">
    <property type="entry name" value="ZF_FPG_2"/>
    <property type="match status" value="1"/>
</dbReference>
<evidence type="ECO:0000313" key="18">
    <source>
        <dbReference type="EMBL" id="RHW42435.1"/>
    </source>
</evidence>
<dbReference type="Pfam" id="PF01149">
    <property type="entry name" value="Fapy_DNA_glyco"/>
    <property type="match status" value="1"/>
</dbReference>
<sequence>MPEGHVTHRIAGMLNDQFSGRVVESSSPQGRFSDSAARIDGRVFDAAEAWGKHMFVGFEGMDERVNIHLGLLGKFFFTEGIEPADVPATGAIRWRLGVSGTDGDPHGSVVMDLRGPNVCELRTPDEVDTITSKLGADPLRGDADPERAWARVRRTSTPVAALLMDQKVFPGVGNIYRAEVLFRHGIDPKMPGKFLRREEFDAIWADLVALMPLGVRDGRIDTVRPEHTPEAMGREPRVDKHGGEVYVYRRAGQPCLVCGTPVALEEFAGRNLFWCPSCQPRHRRRRANA</sequence>
<dbReference type="GO" id="GO:0008270">
    <property type="term" value="F:zinc ion binding"/>
    <property type="evidence" value="ECO:0007669"/>
    <property type="project" value="UniProtKB-KW"/>
</dbReference>
<name>A0A417YXU3_9MICO</name>